<gene>
    <name evidence="2" type="ORF">ATL31_0757</name>
</gene>
<sequence length="168" mass="17313">MSDLHCPARVFLARPGEAEDETGPPTAAGGGLTATGRDQARALAERVRDENVARVWSSPLPRAVQTAEIAAAVLGVPVVVRDGLRECDAGIPAGERIADVAARVRGVLEEVADTHRGEAVLVVSHGGAFAAGLPDLVGAPRTSGHDLTPPPGGTLALEADEDGWRRLP</sequence>
<dbReference type="EMBL" id="PJNE01000001">
    <property type="protein sequence ID" value="PKW25953.1"/>
    <property type="molecule type" value="Genomic_DNA"/>
</dbReference>
<dbReference type="Pfam" id="PF00300">
    <property type="entry name" value="His_Phos_1"/>
    <property type="match status" value="2"/>
</dbReference>
<reference evidence="2 3" key="1">
    <citation type="submission" date="2017-12" db="EMBL/GenBank/DDBJ databases">
        <title>Sequencing the genomes of 1000 Actinobacteria strains.</title>
        <authorList>
            <person name="Klenk H.-P."/>
        </authorList>
    </citation>
    <scope>NUCLEOTIDE SEQUENCE [LARGE SCALE GENOMIC DNA]</scope>
    <source>
        <strain evidence="2 3">DSM 12806</strain>
    </source>
</reference>
<dbReference type="PANTHER" id="PTHR48100">
    <property type="entry name" value="BROAD-SPECIFICITY PHOSPHATASE YOR283W-RELATED"/>
    <property type="match status" value="1"/>
</dbReference>
<protein>
    <submittedName>
        <fullName evidence="2">Alpha-ribazole phosphatase</fullName>
    </submittedName>
</protein>
<dbReference type="InterPro" id="IPR013078">
    <property type="entry name" value="His_Pase_superF_clade-1"/>
</dbReference>
<dbReference type="SUPFAM" id="SSF53254">
    <property type="entry name" value="Phosphoglycerate mutase-like"/>
    <property type="match status" value="1"/>
</dbReference>
<dbReference type="RefSeq" id="WP_101394597.1">
    <property type="nucleotide sequence ID" value="NZ_PJNE01000001.1"/>
</dbReference>
<feature type="region of interest" description="Disordered" evidence="1">
    <location>
        <begin position="140"/>
        <end position="168"/>
    </location>
</feature>
<dbReference type="GO" id="GO:0005737">
    <property type="term" value="C:cytoplasm"/>
    <property type="evidence" value="ECO:0007669"/>
    <property type="project" value="TreeGrafter"/>
</dbReference>
<dbReference type="OrthoDB" id="9793115at2"/>
<organism evidence="2 3">
    <name type="scientific">Phycicoccus duodecadis</name>
    <dbReference type="NCBI Taxonomy" id="173053"/>
    <lineage>
        <taxon>Bacteria</taxon>
        <taxon>Bacillati</taxon>
        <taxon>Actinomycetota</taxon>
        <taxon>Actinomycetes</taxon>
        <taxon>Micrococcales</taxon>
        <taxon>Intrasporangiaceae</taxon>
        <taxon>Phycicoccus</taxon>
    </lineage>
</organism>
<dbReference type="GO" id="GO:0016791">
    <property type="term" value="F:phosphatase activity"/>
    <property type="evidence" value="ECO:0007669"/>
    <property type="project" value="TreeGrafter"/>
</dbReference>
<dbReference type="AlphaFoldDB" id="A0A2N3YGH4"/>
<accession>A0A2N3YGH4</accession>
<keyword evidence="3" id="KW-1185">Reference proteome</keyword>
<name>A0A2N3YGH4_9MICO</name>
<dbReference type="CDD" id="cd07067">
    <property type="entry name" value="HP_PGM_like"/>
    <property type="match status" value="1"/>
</dbReference>
<dbReference type="Proteomes" id="UP000233781">
    <property type="component" value="Unassembled WGS sequence"/>
</dbReference>
<comment type="caution">
    <text evidence="2">The sequence shown here is derived from an EMBL/GenBank/DDBJ whole genome shotgun (WGS) entry which is preliminary data.</text>
</comment>
<evidence type="ECO:0000313" key="2">
    <source>
        <dbReference type="EMBL" id="PKW25953.1"/>
    </source>
</evidence>
<evidence type="ECO:0000313" key="3">
    <source>
        <dbReference type="Proteomes" id="UP000233781"/>
    </source>
</evidence>
<dbReference type="InterPro" id="IPR050275">
    <property type="entry name" value="PGM_Phosphatase"/>
</dbReference>
<feature type="region of interest" description="Disordered" evidence="1">
    <location>
        <begin position="14"/>
        <end position="37"/>
    </location>
</feature>
<dbReference type="PANTHER" id="PTHR48100:SF1">
    <property type="entry name" value="HISTIDINE PHOSPHATASE FAMILY PROTEIN-RELATED"/>
    <property type="match status" value="1"/>
</dbReference>
<dbReference type="InterPro" id="IPR029033">
    <property type="entry name" value="His_PPase_superfam"/>
</dbReference>
<dbReference type="Gene3D" id="3.40.50.1240">
    <property type="entry name" value="Phosphoglycerate mutase-like"/>
    <property type="match status" value="2"/>
</dbReference>
<dbReference type="SMART" id="SM00855">
    <property type="entry name" value="PGAM"/>
    <property type="match status" value="1"/>
</dbReference>
<proteinExistence type="predicted"/>
<evidence type="ECO:0000256" key="1">
    <source>
        <dbReference type="SAM" id="MobiDB-lite"/>
    </source>
</evidence>